<reference evidence="2" key="1">
    <citation type="submission" date="2018-02" db="EMBL/GenBank/DDBJ databases">
        <title>Rhizophora mucronata_Transcriptome.</title>
        <authorList>
            <person name="Meera S.P."/>
            <person name="Sreeshan A."/>
            <person name="Augustine A."/>
        </authorList>
    </citation>
    <scope>NUCLEOTIDE SEQUENCE</scope>
    <source>
        <tissue evidence="2">Leaf</tissue>
    </source>
</reference>
<feature type="region of interest" description="Disordered" evidence="1">
    <location>
        <begin position="54"/>
        <end position="75"/>
    </location>
</feature>
<name>A0A2P2JDZ4_RHIMU</name>
<feature type="compositionally biased region" description="Basic residues" evidence="1">
    <location>
        <begin position="58"/>
        <end position="68"/>
    </location>
</feature>
<proteinExistence type="predicted"/>
<dbReference type="EMBL" id="GGEC01011200">
    <property type="protein sequence ID" value="MBW91683.1"/>
    <property type="molecule type" value="Transcribed_RNA"/>
</dbReference>
<evidence type="ECO:0000313" key="2">
    <source>
        <dbReference type="EMBL" id="MBW91683.1"/>
    </source>
</evidence>
<sequence>MMQERLYFVAGTFIPGRQRLWRMEPGFCSCFAWLLFPYRSFQWLYLLAAIGSPSLGSKKGRRPKRRSKQMIVEIY</sequence>
<evidence type="ECO:0000256" key="1">
    <source>
        <dbReference type="SAM" id="MobiDB-lite"/>
    </source>
</evidence>
<organism evidence="2">
    <name type="scientific">Rhizophora mucronata</name>
    <name type="common">Asiatic mangrove</name>
    <dbReference type="NCBI Taxonomy" id="61149"/>
    <lineage>
        <taxon>Eukaryota</taxon>
        <taxon>Viridiplantae</taxon>
        <taxon>Streptophyta</taxon>
        <taxon>Embryophyta</taxon>
        <taxon>Tracheophyta</taxon>
        <taxon>Spermatophyta</taxon>
        <taxon>Magnoliopsida</taxon>
        <taxon>eudicotyledons</taxon>
        <taxon>Gunneridae</taxon>
        <taxon>Pentapetalae</taxon>
        <taxon>rosids</taxon>
        <taxon>fabids</taxon>
        <taxon>Malpighiales</taxon>
        <taxon>Rhizophoraceae</taxon>
        <taxon>Rhizophora</taxon>
    </lineage>
</organism>
<protein>
    <submittedName>
        <fullName evidence="2">Uncharacterized protein</fullName>
    </submittedName>
</protein>
<accession>A0A2P2JDZ4</accession>
<dbReference type="EMBL" id="GGEC01011199">
    <property type="protein sequence ID" value="MBW91682.1"/>
    <property type="molecule type" value="Transcribed_RNA"/>
</dbReference>
<dbReference type="AlphaFoldDB" id="A0A2P2JDZ4"/>